<dbReference type="Proteomes" id="UP000001025">
    <property type="component" value="Chromosome"/>
</dbReference>
<accession>Q7UVZ3</accession>
<feature type="compositionally biased region" description="Polar residues" evidence="1">
    <location>
        <begin position="27"/>
        <end position="37"/>
    </location>
</feature>
<feature type="region of interest" description="Disordered" evidence="1">
    <location>
        <begin position="1"/>
        <end position="88"/>
    </location>
</feature>
<dbReference type="EnsemblBacteria" id="CAD72578">
    <property type="protein sequence ID" value="CAD72578"/>
    <property type="gene ID" value="RB2357"/>
</dbReference>
<reference evidence="2 3" key="1">
    <citation type="journal article" date="2003" name="Proc. Natl. Acad. Sci. U.S.A.">
        <title>Complete genome sequence of the marine planctomycete Pirellula sp. strain 1.</title>
        <authorList>
            <person name="Gloeckner F.O."/>
            <person name="Kube M."/>
            <person name="Bauer M."/>
            <person name="Teeling H."/>
            <person name="Lombardot T."/>
            <person name="Ludwig W."/>
            <person name="Gade D."/>
            <person name="Beck A."/>
            <person name="Borzym K."/>
            <person name="Heitmann K."/>
            <person name="Rabus R."/>
            <person name="Schlesner H."/>
            <person name="Amann R."/>
            <person name="Reinhardt R."/>
        </authorList>
    </citation>
    <scope>NUCLEOTIDE SEQUENCE [LARGE SCALE GENOMIC DNA]</scope>
    <source>
        <strain evidence="3">DSM 10527 / NCIMB 13988 / SH1</strain>
    </source>
</reference>
<name>Q7UVZ3_RHOBA</name>
<keyword evidence="3" id="KW-1185">Reference proteome</keyword>
<organism evidence="2 3">
    <name type="scientific">Rhodopirellula baltica (strain DSM 10527 / NCIMB 13988 / SH1)</name>
    <dbReference type="NCBI Taxonomy" id="243090"/>
    <lineage>
        <taxon>Bacteria</taxon>
        <taxon>Pseudomonadati</taxon>
        <taxon>Planctomycetota</taxon>
        <taxon>Planctomycetia</taxon>
        <taxon>Pirellulales</taxon>
        <taxon>Pirellulaceae</taxon>
        <taxon>Rhodopirellula</taxon>
    </lineage>
</organism>
<sequence>MSSNCLQRLIESGKLESDQRGKPAETSPHSLRTNPRQAKTLDLFPPPNRRRHPKNLFHLSLTAKKQVPRSNNDRCRNRAIDASPRVAR</sequence>
<dbReference type="STRING" id="243090.RB2357"/>
<gene>
    <name evidence="2" type="ordered locus">RB2357</name>
</gene>
<dbReference type="InParanoid" id="Q7UVZ3"/>
<evidence type="ECO:0000256" key="1">
    <source>
        <dbReference type="SAM" id="MobiDB-lite"/>
    </source>
</evidence>
<dbReference type="EMBL" id="BX294137">
    <property type="protein sequence ID" value="CAD72578.1"/>
    <property type="molecule type" value="Genomic_DNA"/>
</dbReference>
<protein>
    <submittedName>
        <fullName evidence="2">Uncharacterized protein</fullName>
    </submittedName>
</protein>
<feature type="compositionally biased region" description="Basic and acidic residues" evidence="1">
    <location>
        <begin position="11"/>
        <end position="23"/>
    </location>
</feature>
<dbReference type="KEGG" id="rba:RB2357"/>
<dbReference type="HOGENOM" id="CLU_2466905_0_0_0"/>
<evidence type="ECO:0000313" key="3">
    <source>
        <dbReference type="Proteomes" id="UP000001025"/>
    </source>
</evidence>
<dbReference type="AlphaFoldDB" id="Q7UVZ3"/>
<proteinExistence type="predicted"/>
<evidence type="ECO:0000313" key="2">
    <source>
        <dbReference type="EMBL" id="CAD72578.1"/>
    </source>
</evidence>